<reference evidence="1 2" key="2">
    <citation type="journal article" date="2019" name="G3 (Bethesda)">
        <title>Hybrid Assembly of the Genome of the Entomopathogenic Nematode Steinernema carpocapsae Identifies the X-Chromosome.</title>
        <authorList>
            <person name="Serra L."/>
            <person name="Macchietto M."/>
            <person name="Macias-Munoz A."/>
            <person name="McGill C.J."/>
            <person name="Rodriguez I.M."/>
            <person name="Rodriguez B."/>
            <person name="Murad R."/>
            <person name="Mortazavi A."/>
        </authorList>
    </citation>
    <scope>NUCLEOTIDE SEQUENCE [LARGE SCALE GENOMIC DNA]</scope>
    <source>
        <strain evidence="1 2">ALL</strain>
    </source>
</reference>
<gene>
    <name evidence="1" type="ORF">L596_030465</name>
</gene>
<evidence type="ECO:0000313" key="2">
    <source>
        <dbReference type="Proteomes" id="UP000298663"/>
    </source>
</evidence>
<keyword evidence="2" id="KW-1185">Reference proteome</keyword>
<accession>A0A4U5LPH0</accession>
<name>A0A4U5LPH0_STECR</name>
<dbReference type="EMBL" id="AZBU02000014">
    <property type="protein sequence ID" value="TKR57816.1"/>
    <property type="molecule type" value="Genomic_DNA"/>
</dbReference>
<dbReference type="AlphaFoldDB" id="A0A4U5LPH0"/>
<protein>
    <submittedName>
        <fullName evidence="1">Uncharacterized protein</fullName>
    </submittedName>
</protein>
<sequence length="95" mass="11027">MKPLASNALHSLKSTTLKYFNQPVQTQCAGEVNEWQWISSKYKKDNQCVAYMKGSKRSFTLFGKDGVENIFNEEDFALLQENKLAPSERRWCTSW</sequence>
<organism evidence="1 2">
    <name type="scientific">Steinernema carpocapsae</name>
    <name type="common">Entomopathogenic nematode</name>
    <dbReference type="NCBI Taxonomy" id="34508"/>
    <lineage>
        <taxon>Eukaryota</taxon>
        <taxon>Metazoa</taxon>
        <taxon>Ecdysozoa</taxon>
        <taxon>Nematoda</taxon>
        <taxon>Chromadorea</taxon>
        <taxon>Rhabditida</taxon>
        <taxon>Tylenchina</taxon>
        <taxon>Panagrolaimomorpha</taxon>
        <taxon>Strongyloidoidea</taxon>
        <taxon>Steinernematidae</taxon>
        <taxon>Steinernema</taxon>
    </lineage>
</organism>
<comment type="caution">
    <text evidence="1">The sequence shown here is derived from an EMBL/GenBank/DDBJ whole genome shotgun (WGS) entry which is preliminary data.</text>
</comment>
<evidence type="ECO:0000313" key="1">
    <source>
        <dbReference type="EMBL" id="TKR57816.1"/>
    </source>
</evidence>
<reference evidence="1 2" key="1">
    <citation type="journal article" date="2015" name="Genome Biol.">
        <title>Comparative genomics of Steinernema reveals deeply conserved gene regulatory networks.</title>
        <authorList>
            <person name="Dillman A.R."/>
            <person name="Macchietto M."/>
            <person name="Porter C.F."/>
            <person name="Rogers A."/>
            <person name="Williams B."/>
            <person name="Antoshechkin I."/>
            <person name="Lee M.M."/>
            <person name="Goodwin Z."/>
            <person name="Lu X."/>
            <person name="Lewis E.E."/>
            <person name="Goodrich-Blair H."/>
            <person name="Stock S.P."/>
            <person name="Adams B.J."/>
            <person name="Sternberg P.W."/>
            <person name="Mortazavi A."/>
        </authorList>
    </citation>
    <scope>NUCLEOTIDE SEQUENCE [LARGE SCALE GENOMIC DNA]</scope>
    <source>
        <strain evidence="1 2">ALL</strain>
    </source>
</reference>
<dbReference type="Proteomes" id="UP000298663">
    <property type="component" value="Unassembled WGS sequence"/>
</dbReference>
<proteinExistence type="predicted"/>